<proteinExistence type="predicted"/>
<reference evidence="1 2" key="1">
    <citation type="journal article" date="2020" name="Genome Biol. Evol.">
        <title>Rhizobium dioscoreae sp. nov., a plant growth-promoting bacterium isolated from yam (Dioscorea species).</title>
        <authorList>
            <person name="Ouyabe M."/>
            <person name="Tanaka N."/>
            <person name="Shiwa Y."/>
            <person name="Fujita N."/>
            <person name="Kikuno H."/>
            <person name="Babil P."/>
            <person name="Shiwachi H."/>
        </authorList>
    </citation>
    <scope>NUCLEOTIDE SEQUENCE [LARGE SCALE GENOMIC DNA]</scope>
    <source>
        <strain evidence="1 2">S-93</strain>
    </source>
</reference>
<keyword evidence="2" id="KW-1185">Reference proteome</keyword>
<sequence>MLRQDHTRLYHMQVVYLGDIDLGQRLGQKVRLLLVVTFEADAISRLQDRFQESDELLRVDELAGRETLAGLETR</sequence>
<organism evidence="1 2">
    <name type="scientific">Rhizobium dioscoreae</name>
    <dbReference type="NCBI Taxonomy" id="2653122"/>
    <lineage>
        <taxon>Bacteria</taxon>
        <taxon>Pseudomonadati</taxon>
        <taxon>Pseudomonadota</taxon>
        <taxon>Alphaproteobacteria</taxon>
        <taxon>Hyphomicrobiales</taxon>
        <taxon>Rhizobiaceae</taxon>
        <taxon>Rhizobium/Agrobacterium group</taxon>
        <taxon>Rhizobium</taxon>
    </lineage>
</organism>
<gene>
    <name evidence="1" type="ORF">RsS93_36880</name>
</gene>
<comment type="caution">
    <text evidence="1">The sequence shown here is derived from an EMBL/GenBank/DDBJ whole genome shotgun (WGS) entry which is preliminary data.</text>
</comment>
<name>A0ABQ0Z6E7_9HYPH</name>
<dbReference type="Proteomes" id="UP000390335">
    <property type="component" value="Unassembled WGS sequence"/>
</dbReference>
<protein>
    <submittedName>
        <fullName evidence="1">Uncharacterized protein</fullName>
    </submittedName>
</protein>
<accession>A0ABQ0Z6E7</accession>
<evidence type="ECO:0000313" key="2">
    <source>
        <dbReference type="Proteomes" id="UP000390335"/>
    </source>
</evidence>
<evidence type="ECO:0000313" key="1">
    <source>
        <dbReference type="EMBL" id="GES51074.1"/>
    </source>
</evidence>
<dbReference type="EMBL" id="BLAJ01000004">
    <property type="protein sequence ID" value="GES51074.1"/>
    <property type="molecule type" value="Genomic_DNA"/>
</dbReference>